<feature type="compositionally biased region" description="Polar residues" evidence="1">
    <location>
        <begin position="623"/>
        <end position="632"/>
    </location>
</feature>
<dbReference type="UniPathway" id="UPA00143"/>
<feature type="compositionally biased region" description="Low complexity" evidence="1">
    <location>
        <begin position="558"/>
        <end position="576"/>
    </location>
</feature>
<dbReference type="Proteomes" id="UP000224634">
    <property type="component" value="Unassembled WGS sequence"/>
</dbReference>
<protein>
    <submittedName>
        <fullName evidence="2">Uncharacterized protein</fullName>
    </submittedName>
</protein>
<feature type="compositionally biased region" description="Basic and acidic residues" evidence="1">
    <location>
        <begin position="427"/>
        <end position="453"/>
    </location>
</feature>
<organism evidence="2 3">
    <name type="scientific">Polytolypa hystricis (strain UAMH7299)</name>
    <dbReference type="NCBI Taxonomy" id="1447883"/>
    <lineage>
        <taxon>Eukaryota</taxon>
        <taxon>Fungi</taxon>
        <taxon>Dikarya</taxon>
        <taxon>Ascomycota</taxon>
        <taxon>Pezizomycotina</taxon>
        <taxon>Eurotiomycetes</taxon>
        <taxon>Eurotiomycetidae</taxon>
        <taxon>Onygenales</taxon>
        <taxon>Onygenales incertae sedis</taxon>
        <taxon>Polytolypa</taxon>
    </lineage>
</organism>
<name>A0A2B7Z1V1_POLH7</name>
<evidence type="ECO:0000313" key="3">
    <source>
        <dbReference type="Proteomes" id="UP000224634"/>
    </source>
</evidence>
<accession>A0A2B7Z1V1</accession>
<evidence type="ECO:0000256" key="1">
    <source>
        <dbReference type="SAM" id="MobiDB-lite"/>
    </source>
</evidence>
<proteinExistence type="predicted"/>
<feature type="compositionally biased region" description="Polar residues" evidence="1">
    <location>
        <begin position="541"/>
        <end position="550"/>
    </location>
</feature>
<gene>
    <name evidence="2" type="ORF">AJ80_01011</name>
</gene>
<feature type="compositionally biased region" description="Polar residues" evidence="1">
    <location>
        <begin position="379"/>
        <end position="389"/>
    </location>
</feature>
<dbReference type="STRING" id="1447883.A0A2B7Z1V1"/>
<feature type="compositionally biased region" description="Low complexity" evidence="1">
    <location>
        <begin position="658"/>
        <end position="673"/>
    </location>
</feature>
<feature type="compositionally biased region" description="Low complexity" evidence="1">
    <location>
        <begin position="405"/>
        <end position="419"/>
    </location>
</feature>
<feature type="compositionally biased region" description="Polar residues" evidence="1">
    <location>
        <begin position="577"/>
        <end position="604"/>
    </location>
</feature>
<reference evidence="2 3" key="1">
    <citation type="submission" date="2017-10" db="EMBL/GenBank/DDBJ databases">
        <title>Comparative genomics in systemic dimorphic fungi from Ajellomycetaceae.</title>
        <authorList>
            <person name="Munoz J.F."/>
            <person name="Mcewen J.G."/>
            <person name="Clay O.K."/>
            <person name="Cuomo C.A."/>
        </authorList>
    </citation>
    <scope>NUCLEOTIDE SEQUENCE [LARGE SCALE GENOMIC DNA]</scope>
    <source>
        <strain evidence="2 3">UAMH7299</strain>
    </source>
</reference>
<dbReference type="GO" id="GO:0016567">
    <property type="term" value="P:protein ubiquitination"/>
    <property type="evidence" value="ECO:0007669"/>
    <property type="project" value="UniProtKB-UniPathway"/>
</dbReference>
<dbReference type="EMBL" id="PDNA01000008">
    <property type="protein sequence ID" value="PGH27301.1"/>
    <property type="molecule type" value="Genomic_DNA"/>
</dbReference>
<feature type="region of interest" description="Disordered" evidence="1">
    <location>
        <begin position="345"/>
        <end position="673"/>
    </location>
</feature>
<dbReference type="AlphaFoldDB" id="A0A2B7Z1V1"/>
<sequence length="741" mass="81527">MGPLVIPEGGLSLQRGDGPDDHGASSTSKPAQIMRLCLAQGTLDELVASLQKDQKARIRLGKHPSLHYGNKSQPFFSSPETNQSEIYVSSPTSKKHLYFSGFLSHRLEVQKARAATAATDEALANLEQSLSAFERGKESKKTTLITTIDQMRALKAGDNRSANGREAASLTRLPVSKIDVEKERFFQNAANRSTSASPALLASRSPASISAITPTSATLPPNKDKIRLDALRVPFIHLLAMRPASIKSLSEQTRSSQKDCLALARKYCIENRQDREKFDLRDKVYKELDVWNFPYRSAADRQDAIDNAISAFDRMRISRQDKLWQILLPNNERGKGKVLSRLNLHAGPIPKSTTPRIHVQPSEDTPKEGYGTGNESDRTNGALTPNTGSLPAKPTTTQKKKPLEKSMSSKRAPAKPKAATLTGRVTKKMDKKIEKKSPVKVDAKFKSAEFVRDSDEEDTEMADAPAIEPARKVTDSTQKKSVAPKAAKTSVKPTPPGSAPKEPEGSSHKPTTKPQASKTVPSSTSTSRTTNSNSPRKPSPLGSSPPTNASDFEHARRSSNTTLSSSSSSPLISQLSRQKATSGEQSVSQTPTQVNSHGKSNNNPLKRKAVESIESRPDKHPRSNSSQAQAPRQSKPRPVVTAAKSNGRVMEPKRRRPSSPSSGSTTGSASPTISYEILRQKLREKSQQFKVYYAKYRALHEEMSTHPNPPRIQIEKLERQHARLQKMKEEIWDEDRRLRMG</sequence>
<dbReference type="OrthoDB" id="2587563at2759"/>
<feature type="compositionally biased region" description="Basic and acidic residues" evidence="1">
    <location>
        <begin position="469"/>
        <end position="478"/>
    </location>
</feature>
<feature type="compositionally biased region" description="Basic and acidic residues" evidence="1">
    <location>
        <begin position="608"/>
        <end position="621"/>
    </location>
</feature>
<evidence type="ECO:0000313" key="2">
    <source>
        <dbReference type="EMBL" id="PGH27301.1"/>
    </source>
</evidence>
<feature type="region of interest" description="Disordered" evidence="1">
    <location>
        <begin position="1"/>
        <end position="29"/>
    </location>
</feature>
<comment type="caution">
    <text evidence="2">The sequence shown here is derived from an EMBL/GenBank/DDBJ whole genome shotgun (WGS) entry which is preliminary data.</text>
</comment>
<keyword evidence="3" id="KW-1185">Reference proteome</keyword>
<feature type="compositionally biased region" description="Low complexity" evidence="1">
    <location>
        <begin position="517"/>
        <end position="536"/>
    </location>
</feature>